<evidence type="ECO:0000256" key="2">
    <source>
        <dbReference type="ARBA" id="ARBA00006850"/>
    </source>
</evidence>
<comment type="function">
    <text evidence="10">Plays a role in U6 snRNP assembly and function. Binds to the 3' end of U6 snRNA.</text>
</comment>
<evidence type="ECO:0000256" key="9">
    <source>
        <dbReference type="ARBA" id="ARBA00023274"/>
    </source>
</evidence>
<dbReference type="PROSITE" id="PS52002">
    <property type="entry name" value="SM"/>
    <property type="match status" value="1"/>
</dbReference>
<comment type="similarity">
    <text evidence="2 10">Belongs to the snRNP Sm proteins family.</text>
</comment>
<keyword evidence="13" id="KW-1185">Reference proteome</keyword>
<evidence type="ECO:0000256" key="3">
    <source>
        <dbReference type="ARBA" id="ARBA00022664"/>
    </source>
</evidence>
<keyword evidence="9 10" id="KW-0687">Ribonucleoprotein</keyword>
<dbReference type="AlphaFoldDB" id="A0A2T2NJI6"/>
<feature type="domain" description="Sm" evidence="11">
    <location>
        <begin position="7"/>
        <end position="81"/>
    </location>
</feature>
<sequence length="97" mass="10754">MALENLLPLELIDKCVGSQIWVIMNGGKEFTGTLVGFDDYVNMVLEDVTEYDRPEGDRATKLPKILLNGNNICMMIPGGSGEEVFVNKDGEPMMQED</sequence>
<keyword evidence="8 10" id="KW-0539">Nucleus</keyword>
<name>A0A2T2NJI6_CORCC</name>
<dbReference type="PANTHER" id="PTHR20971">
    <property type="entry name" value="U6 SNRNA-ASSOCIATED PROTEIN"/>
    <property type="match status" value="1"/>
</dbReference>
<dbReference type="GO" id="GO:0005681">
    <property type="term" value="C:spliceosomal complex"/>
    <property type="evidence" value="ECO:0007669"/>
    <property type="project" value="UniProtKB-KW"/>
</dbReference>
<evidence type="ECO:0000313" key="13">
    <source>
        <dbReference type="Proteomes" id="UP000240883"/>
    </source>
</evidence>
<evidence type="ECO:0000313" key="12">
    <source>
        <dbReference type="EMBL" id="PSN65560.1"/>
    </source>
</evidence>
<dbReference type="SUPFAM" id="SSF50182">
    <property type="entry name" value="Sm-like ribonucleoproteins"/>
    <property type="match status" value="1"/>
</dbReference>
<dbReference type="FunFam" id="2.30.30.100:FF:000003">
    <property type="entry name" value="U6 snRNA-associated Sm-like protein LSm5"/>
    <property type="match status" value="1"/>
</dbReference>
<evidence type="ECO:0000256" key="10">
    <source>
        <dbReference type="RuleBase" id="RU365055"/>
    </source>
</evidence>
<dbReference type="GO" id="GO:0000398">
    <property type="term" value="P:mRNA splicing, via spliceosome"/>
    <property type="evidence" value="ECO:0007669"/>
    <property type="project" value="TreeGrafter"/>
</dbReference>
<dbReference type="Gene3D" id="2.30.30.100">
    <property type="match status" value="1"/>
</dbReference>
<dbReference type="CDD" id="cd01732">
    <property type="entry name" value="LSm5"/>
    <property type="match status" value="1"/>
</dbReference>
<dbReference type="STRING" id="1448308.A0A2T2NJI6"/>
<dbReference type="GO" id="GO:0046540">
    <property type="term" value="C:U4/U6 x U5 tri-snRNP complex"/>
    <property type="evidence" value="ECO:0007669"/>
    <property type="project" value="TreeGrafter"/>
</dbReference>
<dbReference type="GO" id="GO:1990726">
    <property type="term" value="C:Lsm1-7-Pat1 complex"/>
    <property type="evidence" value="ECO:0007669"/>
    <property type="project" value="TreeGrafter"/>
</dbReference>
<dbReference type="GO" id="GO:0005688">
    <property type="term" value="C:U6 snRNP"/>
    <property type="evidence" value="ECO:0007669"/>
    <property type="project" value="TreeGrafter"/>
</dbReference>
<evidence type="ECO:0000259" key="11">
    <source>
        <dbReference type="PROSITE" id="PS52002"/>
    </source>
</evidence>
<dbReference type="OrthoDB" id="429711at2759"/>
<evidence type="ECO:0000256" key="6">
    <source>
        <dbReference type="ARBA" id="ARBA00022990"/>
    </source>
</evidence>
<keyword evidence="6" id="KW-0007">Acetylation</keyword>
<keyword evidence="3 10" id="KW-0507">mRNA processing</keyword>
<evidence type="ECO:0000256" key="5">
    <source>
        <dbReference type="ARBA" id="ARBA00022884"/>
    </source>
</evidence>
<dbReference type="SMART" id="SM00651">
    <property type="entry name" value="Sm"/>
    <property type="match status" value="1"/>
</dbReference>
<protein>
    <recommendedName>
        <fullName evidence="10">LSM complex subunit LSM5</fullName>
    </recommendedName>
</protein>
<dbReference type="Pfam" id="PF01423">
    <property type="entry name" value="LSM"/>
    <property type="match status" value="1"/>
</dbReference>
<comment type="subcellular location">
    <subcellularLocation>
        <location evidence="1 10">Nucleus</location>
    </subcellularLocation>
</comment>
<keyword evidence="4 10" id="KW-0747">Spliceosome</keyword>
<dbReference type="InterPro" id="IPR047575">
    <property type="entry name" value="Sm"/>
</dbReference>
<comment type="subunit">
    <text evidence="10">LSm subunits form a heteromer with a doughnut shape.</text>
</comment>
<keyword evidence="7 10" id="KW-0508">mRNA splicing</keyword>
<organism evidence="12 13">
    <name type="scientific">Corynespora cassiicola Philippines</name>
    <dbReference type="NCBI Taxonomy" id="1448308"/>
    <lineage>
        <taxon>Eukaryota</taxon>
        <taxon>Fungi</taxon>
        <taxon>Dikarya</taxon>
        <taxon>Ascomycota</taxon>
        <taxon>Pezizomycotina</taxon>
        <taxon>Dothideomycetes</taxon>
        <taxon>Pleosporomycetidae</taxon>
        <taxon>Pleosporales</taxon>
        <taxon>Corynesporascaceae</taxon>
        <taxon>Corynespora</taxon>
    </lineage>
</organism>
<dbReference type="GO" id="GO:0003723">
    <property type="term" value="F:RNA binding"/>
    <property type="evidence" value="ECO:0007669"/>
    <property type="project" value="UniProtKB-KW"/>
</dbReference>
<evidence type="ECO:0000256" key="1">
    <source>
        <dbReference type="ARBA" id="ARBA00004123"/>
    </source>
</evidence>
<evidence type="ECO:0000256" key="4">
    <source>
        <dbReference type="ARBA" id="ARBA00022728"/>
    </source>
</evidence>
<dbReference type="Proteomes" id="UP000240883">
    <property type="component" value="Unassembled WGS sequence"/>
</dbReference>
<dbReference type="InterPro" id="IPR010920">
    <property type="entry name" value="LSM_dom_sf"/>
</dbReference>
<accession>A0A2T2NJI6</accession>
<dbReference type="InterPro" id="IPR001163">
    <property type="entry name" value="Sm_dom_euk/arc"/>
</dbReference>
<proteinExistence type="inferred from homology"/>
<evidence type="ECO:0000256" key="8">
    <source>
        <dbReference type="ARBA" id="ARBA00023242"/>
    </source>
</evidence>
<dbReference type="PANTHER" id="PTHR20971:SF0">
    <property type="entry name" value="U6 SNRNA-ASSOCIATED SM-LIKE PROTEIN LSM5"/>
    <property type="match status" value="1"/>
</dbReference>
<reference evidence="12 13" key="1">
    <citation type="journal article" date="2018" name="Front. Microbiol.">
        <title>Genome-Wide Analysis of Corynespora cassiicola Leaf Fall Disease Putative Effectors.</title>
        <authorList>
            <person name="Lopez D."/>
            <person name="Ribeiro S."/>
            <person name="Label P."/>
            <person name="Fumanal B."/>
            <person name="Venisse J.S."/>
            <person name="Kohler A."/>
            <person name="de Oliveira R.R."/>
            <person name="Labutti K."/>
            <person name="Lipzen A."/>
            <person name="Lail K."/>
            <person name="Bauer D."/>
            <person name="Ohm R.A."/>
            <person name="Barry K.W."/>
            <person name="Spatafora J."/>
            <person name="Grigoriev I.V."/>
            <person name="Martin F.M."/>
            <person name="Pujade-Renaud V."/>
        </authorList>
    </citation>
    <scope>NUCLEOTIDE SEQUENCE [LARGE SCALE GENOMIC DNA]</scope>
    <source>
        <strain evidence="12 13">Philippines</strain>
    </source>
</reference>
<keyword evidence="5 10" id="KW-0694">RNA-binding</keyword>
<dbReference type="InterPro" id="IPR033871">
    <property type="entry name" value="LSm5"/>
</dbReference>
<dbReference type="EMBL" id="KZ678137">
    <property type="protein sequence ID" value="PSN65560.1"/>
    <property type="molecule type" value="Genomic_DNA"/>
</dbReference>
<gene>
    <name evidence="10" type="primary">LSM5</name>
    <name evidence="12" type="ORF">BS50DRAFT_636318</name>
</gene>
<evidence type="ECO:0000256" key="7">
    <source>
        <dbReference type="ARBA" id="ARBA00023187"/>
    </source>
</evidence>